<proteinExistence type="inferred from homology"/>
<dbReference type="InterPro" id="IPR009000">
    <property type="entry name" value="Transl_B-barrel_sf"/>
</dbReference>
<evidence type="ECO:0000256" key="5">
    <source>
        <dbReference type="ARBA" id="ARBA00023274"/>
    </source>
</evidence>
<dbReference type="STRING" id="1703779.AMJ83_06640"/>
<dbReference type="GO" id="GO:0022625">
    <property type="term" value="C:cytosolic large ribosomal subunit"/>
    <property type="evidence" value="ECO:0007669"/>
    <property type="project" value="TreeGrafter"/>
</dbReference>
<accession>A0A0S8FS49</accession>
<keyword evidence="4 7" id="KW-0689">Ribosomal protein</keyword>
<dbReference type="GO" id="GO:0019843">
    <property type="term" value="F:rRNA binding"/>
    <property type="evidence" value="ECO:0007669"/>
    <property type="project" value="UniProtKB-UniRule"/>
</dbReference>
<organism evidence="9 10">
    <name type="scientific">candidate division WOR_3 bacterium SM23_42</name>
    <dbReference type="NCBI Taxonomy" id="1703779"/>
    <lineage>
        <taxon>Bacteria</taxon>
        <taxon>Bacteria division WOR-3</taxon>
    </lineage>
</organism>
<evidence type="ECO:0000313" key="10">
    <source>
        <dbReference type="Proteomes" id="UP000051373"/>
    </source>
</evidence>
<comment type="subunit">
    <text evidence="7">Part of the 50S ribosomal subunit. Forms a cluster with proteins L14 and L19.</text>
</comment>
<gene>
    <name evidence="7" type="primary">rplC</name>
    <name evidence="9" type="ORF">AMJ83_06640</name>
</gene>
<evidence type="ECO:0000256" key="8">
    <source>
        <dbReference type="SAM" id="MobiDB-lite"/>
    </source>
</evidence>
<protein>
    <recommendedName>
        <fullName evidence="6 7">Large ribosomal subunit protein uL3</fullName>
    </recommendedName>
</protein>
<dbReference type="GO" id="GO:0003735">
    <property type="term" value="F:structural constituent of ribosome"/>
    <property type="evidence" value="ECO:0007669"/>
    <property type="project" value="UniProtKB-UniRule"/>
</dbReference>
<comment type="function">
    <text evidence="7">One of the primary rRNA binding proteins, it binds directly near the 3'-end of the 23S rRNA, where it nucleates assembly of the 50S subunit.</text>
</comment>
<comment type="similarity">
    <text evidence="1 7">Belongs to the universal ribosomal protein uL3 family.</text>
</comment>
<dbReference type="NCBIfam" id="TIGR03625">
    <property type="entry name" value="L3_bact"/>
    <property type="match status" value="1"/>
</dbReference>
<evidence type="ECO:0000256" key="3">
    <source>
        <dbReference type="ARBA" id="ARBA00022884"/>
    </source>
</evidence>
<name>A0A0S8FS49_UNCW3</name>
<dbReference type="InterPro" id="IPR000597">
    <property type="entry name" value="Ribosomal_uL3"/>
</dbReference>
<dbReference type="Proteomes" id="UP000051373">
    <property type="component" value="Unassembled WGS sequence"/>
</dbReference>
<dbReference type="EMBL" id="LJUJ01000011">
    <property type="protein sequence ID" value="KPK63576.1"/>
    <property type="molecule type" value="Genomic_DNA"/>
</dbReference>
<dbReference type="PANTHER" id="PTHR11229">
    <property type="entry name" value="50S RIBOSOMAL PROTEIN L3"/>
    <property type="match status" value="1"/>
</dbReference>
<evidence type="ECO:0000256" key="6">
    <source>
        <dbReference type="ARBA" id="ARBA00035243"/>
    </source>
</evidence>
<sequence length="204" mass="21894">MIGLVGKKIGMSQVFLESGELAAVSIIQAGPCPILQVKDDTTDGYRAVQLGFGNKKKTSKPMAGHLKKSNTKSAARIFEIRINEPSKYKVGGKIDATIFATGDKVSVVGWTKGRGFSGGMRRWGWSGGPASHGSMAHRRIGSSGAGSAPGRIWKNKTMPGRYGNEQITVKNLTVVKIDKEKNMLYLKGAVPGARNSFLIITKDE</sequence>
<dbReference type="Gene3D" id="2.40.30.10">
    <property type="entry name" value="Translation factors"/>
    <property type="match status" value="1"/>
</dbReference>
<dbReference type="FunFam" id="2.40.30.10:FF:000004">
    <property type="entry name" value="50S ribosomal protein L3"/>
    <property type="match status" value="1"/>
</dbReference>
<evidence type="ECO:0000256" key="7">
    <source>
        <dbReference type="HAMAP-Rule" id="MF_01325"/>
    </source>
</evidence>
<dbReference type="HAMAP" id="MF_01325_B">
    <property type="entry name" value="Ribosomal_uL3_B"/>
    <property type="match status" value="1"/>
</dbReference>
<evidence type="ECO:0000313" key="9">
    <source>
        <dbReference type="EMBL" id="KPK63576.1"/>
    </source>
</evidence>
<feature type="region of interest" description="Disordered" evidence="8">
    <location>
        <begin position="128"/>
        <end position="159"/>
    </location>
</feature>
<evidence type="ECO:0000256" key="1">
    <source>
        <dbReference type="ARBA" id="ARBA00006540"/>
    </source>
</evidence>
<dbReference type="PATRIC" id="fig|1703779.3.peg.1740"/>
<dbReference type="AlphaFoldDB" id="A0A0S8FS49"/>
<dbReference type="PANTHER" id="PTHR11229:SF16">
    <property type="entry name" value="LARGE RIBOSOMAL SUBUNIT PROTEIN UL3C"/>
    <property type="match status" value="1"/>
</dbReference>
<dbReference type="Gene3D" id="3.30.160.810">
    <property type="match status" value="1"/>
</dbReference>
<keyword evidence="5 7" id="KW-0687">Ribonucleoprotein</keyword>
<dbReference type="InterPro" id="IPR019927">
    <property type="entry name" value="Ribosomal_uL3_bac/org-type"/>
</dbReference>
<reference evidence="9 10" key="1">
    <citation type="journal article" date="2015" name="Microbiome">
        <title>Genomic resolution of linkages in carbon, nitrogen, and sulfur cycling among widespread estuary sediment bacteria.</title>
        <authorList>
            <person name="Baker B.J."/>
            <person name="Lazar C.S."/>
            <person name="Teske A.P."/>
            <person name="Dick G.J."/>
        </authorList>
    </citation>
    <scope>NUCLEOTIDE SEQUENCE [LARGE SCALE GENOMIC DNA]</scope>
    <source>
        <strain evidence="9">SM23_42</strain>
    </source>
</reference>
<evidence type="ECO:0000256" key="2">
    <source>
        <dbReference type="ARBA" id="ARBA00022730"/>
    </source>
</evidence>
<dbReference type="GO" id="GO:0006412">
    <property type="term" value="P:translation"/>
    <property type="evidence" value="ECO:0007669"/>
    <property type="project" value="UniProtKB-UniRule"/>
</dbReference>
<keyword evidence="2 7" id="KW-0699">rRNA-binding</keyword>
<dbReference type="Pfam" id="PF00297">
    <property type="entry name" value="Ribosomal_L3"/>
    <property type="match status" value="1"/>
</dbReference>
<dbReference type="SUPFAM" id="SSF50447">
    <property type="entry name" value="Translation proteins"/>
    <property type="match status" value="1"/>
</dbReference>
<comment type="caution">
    <text evidence="9">The sequence shown here is derived from an EMBL/GenBank/DDBJ whole genome shotgun (WGS) entry which is preliminary data.</text>
</comment>
<evidence type="ECO:0000256" key="4">
    <source>
        <dbReference type="ARBA" id="ARBA00022980"/>
    </source>
</evidence>
<keyword evidence="3 7" id="KW-0694">RNA-binding</keyword>